<feature type="chain" id="PRO_5047062064" description="Peptidase metallopeptidase domain-containing protein" evidence="5">
    <location>
        <begin position="26"/>
        <end position="339"/>
    </location>
</feature>
<dbReference type="InterPro" id="IPR006026">
    <property type="entry name" value="Peptidase_Metallo"/>
</dbReference>
<dbReference type="InterPro" id="IPR021190">
    <property type="entry name" value="Pept_M10A"/>
</dbReference>
<sequence length="339" mass="34741">MKTLIRPLGAAAVAFALLAGGTATAQAYNLSGGHLPTTSPSYKINGGSSASRTAWSAGVSDWNNAGAGVSPSTTSGSATVALSEANDSSVSWDGITYWNNGANGVMTNVSAQLNAAYTAGYSASKREGVAAHEVGHTLGLAHSNSCVLMNPTTPDRTNCGVYRPQQDDINGVRAIYGASSRAAAQPGTVMHLSQAESFKDLKSLHRSADAVVVASVGGQSSTVKDGIPFTDHNLKVRAWLKGGSSTGSATVHQTGGPVDGALMQDDRDPLLQEGQTGIYFLRQYAPGKFFIIGGADGRFEITAGNSVSALASSNVKDVSGSLSDLVSRTQGLTRAEGSR</sequence>
<dbReference type="SMART" id="SM00235">
    <property type="entry name" value="ZnMc"/>
    <property type="match status" value="1"/>
</dbReference>
<keyword evidence="8" id="KW-1185">Reference proteome</keyword>
<accession>A0ABU1JBA1</accession>
<proteinExistence type="predicted"/>
<evidence type="ECO:0000313" key="8">
    <source>
        <dbReference type="Proteomes" id="UP001185069"/>
    </source>
</evidence>
<keyword evidence="1" id="KW-0645">Protease</keyword>
<evidence type="ECO:0000256" key="5">
    <source>
        <dbReference type="SAM" id="SignalP"/>
    </source>
</evidence>
<name>A0ABU1JBA1_9MICC</name>
<dbReference type="RefSeq" id="WP_309797718.1">
    <property type="nucleotide sequence ID" value="NZ_BAAAHY010000005.1"/>
</dbReference>
<evidence type="ECO:0000256" key="3">
    <source>
        <dbReference type="ARBA" id="ARBA00022801"/>
    </source>
</evidence>
<protein>
    <recommendedName>
        <fullName evidence="6">Peptidase metallopeptidase domain-containing protein</fullName>
    </recommendedName>
</protein>
<dbReference type="Proteomes" id="UP001185069">
    <property type="component" value="Unassembled WGS sequence"/>
</dbReference>
<keyword evidence="4" id="KW-0862">Zinc</keyword>
<keyword evidence="5" id="KW-0732">Signal</keyword>
<evidence type="ECO:0000256" key="2">
    <source>
        <dbReference type="ARBA" id="ARBA00022723"/>
    </source>
</evidence>
<dbReference type="SUPFAM" id="SSF55486">
    <property type="entry name" value="Metalloproteases ('zincins'), catalytic domain"/>
    <property type="match status" value="1"/>
</dbReference>
<reference evidence="7 8" key="1">
    <citation type="submission" date="2023-07" db="EMBL/GenBank/DDBJ databases">
        <title>Sequencing the genomes of 1000 actinobacteria strains.</title>
        <authorList>
            <person name="Klenk H.-P."/>
        </authorList>
    </citation>
    <scope>NUCLEOTIDE SEQUENCE [LARGE SCALE GENOMIC DNA]</scope>
    <source>
        <strain evidence="7 8">DSM 14555</strain>
    </source>
</reference>
<comment type="caution">
    <text evidence="7">The sequence shown here is derived from an EMBL/GenBank/DDBJ whole genome shotgun (WGS) entry which is preliminary data.</text>
</comment>
<dbReference type="InterPro" id="IPR001818">
    <property type="entry name" value="Pept_M10_metallopeptidase"/>
</dbReference>
<keyword evidence="2" id="KW-0479">Metal-binding</keyword>
<evidence type="ECO:0000256" key="1">
    <source>
        <dbReference type="ARBA" id="ARBA00022670"/>
    </source>
</evidence>
<dbReference type="EMBL" id="JAVDQF010000001">
    <property type="protein sequence ID" value="MDR6269410.1"/>
    <property type="molecule type" value="Genomic_DNA"/>
</dbReference>
<dbReference type="InterPro" id="IPR024079">
    <property type="entry name" value="MetalloPept_cat_dom_sf"/>
</dbReference>
<evidence type="ECO:0000256" key="4">
    <source>
        <dbReference type="ARBA" id="ARBA00022833"/>
    </source>
</evidence>
<keyword evidence="3" id="KW-0378">Hydrolase</keyword>
<gene>
    <name evidence="7" type="ORF">JOE69_001648</name>
</gene>
<dbReference type="Pfam" id="PF00413">
    <property type="entry name" value="Peptidase_M10"/>
    <property type="match status" value="1"/>
</dbReference>
<dbReference type="Gene3D" id="3.40.390.10">
    <property type="entry name" value="Collagenase (Catalytic Domain)"/>
    <property type="match status" value="1"/>
</dbReference>
<organism evidence="7 8">
    <name type="scientific">Arthrobacter russicus</name>
    <dbReference type="NCBI Taxonomy" id="172040"/>
    <lineage>
        <taxon>Bacteria</taxon>
        <taxon>Bacillati</taxon>
        <taxon>Actinomycetota</taxon>
        <taxon>Actinomycetes</taxon>
        <taxon>Micrococcales</taxon>
        <taxon>Micrococcaceae</taxon>
        <taxon>Arthrobacter</taxon>
    </lineage>
</organism>
<evidence type="ECO:0000259" key="6">
    <source>
        <dbReference type="SMART" id="SM00235"/>
    </source>
</evidence>
<evidence type="ECO:0000313" key="7">
    <source>
        <dbReference type="EMBL" id="MDR6269410.1"/>
    </source>
</evidence>
<dbReference type="PRINTS" id="PR00138">
    <property type="entry name" value="MATRIXIN"/>
</dbReference>
<feature type="signal peptide" evidence="5">
    <location>
        <begin position="1"/>
        <end position="25"/>
    </location>
</feature>
<feature type="domain" description="Peptidase metallopeptidase" evidence="6">
    <location>
        <begin position="32"/>
        <end position="178"/>
    </location>
</feature>